<reference evidence="2 3" key="1">
    <citation type="submission" date="2020-07" db="EMBL/GenBank/DDBJ databases">
        <authorList>
            <person name="Li M."/>
        </authorList>
    </citation>
    <scope>NUCLEOTIDE SEQUENCE [LARGE SCALE GENOMIC DNA]</scope>
    <source>
        <strain evidence="2 3">DSM 23284</strain>
    </source>
</reference>
<dbReference type="Proteomes" id="UP000559404">
    <property type="component" value="Unassembled WGS sequence"/>
</dbReference>
<organism evidence="2 3">
    <name type="scientific">Stappia taiwanensis</name>
    <dbReference type="NCBI Taxonomy" id="992267"/>
    <lineage>
        <taxon>Bacteria</taxon>
        <taxon>Pseudomonadati</taxon>
        <taxon>Pseudomonadota</taxon>
        <taxon>Alphaproteobacteria</taxon>
        <taxon>Hyphomicrobiales</taxon>
        <taxon>Stappiaceae</taxon>
        <taxon>Stappia</taxon>
    </lineage>
</organism>
<accession>A0A838XZ83</accession>
<protein>
    <submittedName>
        <fullName evidence="2">Uncharacterized protein</fullName>
    </submittedName>
</protein>
<dbReference type="RefSeq" id="WP_181762036.1">
    <property type="nucleotide sequence ID" value="NZ_BMCR01000001.1"/>
</dbReference>
<evidence type="ECO:0000313" key="3">
    <source>
        <dbReference type="Proteomes" id="UP000559404"/>
    </source>
</evidence>
<dbReference type="AlphaFoldDB" id="A0A838XZ83"/>
<reference evidence="2 3" key="2">
    <citation type="submission" date="2020-08" db="EMBL/GenBank/DDBJ databases">
        <title>Stappia taiwanensis sp. nov., isolated from a coastal thermal spring.</title>
        <authorList>
            <person name="Kampfer P."/>
        </authorList>
    </citation>
    <scope>NUCLEOTIDE SEQUENCE [LARGE SCALE GENOMIC DNA]</scope>
    <source>
        <strain evidence="2 3">DSM 23284</strain>
    </source>
</reference>
<comment type="caution">
    <text evidence="2">The sequence shown here is derived from an EMBL/GenBank/DDBJ whole genome shotgun (WGS) entry which is preliminary data.</text>
</comment>
<gene>
    <name evidence="2" type="ORF">H1W37_19445</name>
</gene>
<evidence type="ECO:0000313" key="2">
    <source>
        <dbReference type="EMBL" id="MBA4613838.1"/>
    </source>
</evidence>
<feature type="compositionally biased region" description="Basic residues" evidence="1">
    <location>
        <begin position="47"/>
        <end position="56"/>
    </location>
</feature>
<keyword evidence="3" id="KW-1185">Reference proteome</keyword>
<dbReference type="EMBL" id="JACEON010000026">
    <property type="protein sequence ID" value="MBA4613838.1"/>
    <property type="molecule type" value="Genomic_DNA"/>
</dbReference>
<feature type="region of interest" description="Disordered" evidence="1">
    <location>
        <begin position="1"/>
        <end position="76"/>
    </location>
</feature>
<sequence length="76" mass="7886">MGKVIQSLFGGGGDNGAREAAERSAQTQRVANDRQLAEANRADKKSGVSRRMARGKRLFEDGGKAALPSKLGNGGG</sequence>
<evidence type="ECO:0000256" key="1">
    <source>
        <dbReference type="SAM" id="MobiDB-lite"/>
    </source>
</evidence>
<name>A0A838XZ83_9HYPH</name>
<feature type="compositionally biased region" description="Basic and acidic residues" evidence="1">
    <location>
        <begin position="31"/>
        <end position="46"/>
    </location>
</feature>
<proteinExistence type="predicted"/>